<dbReference type="Proteomes" id="UP001595791">
    <property type="component" value="Unassembled WGS sequence"/>
</dbReference>
<keyword evidence="1" id="KW-0540">Nuclease</keyword>
<keyword evidence="7" id="KW-1185">Reference proteome</keyword>
<organism evidence="6 7">
    <name type="scientific">Chitinimonas lacunae</name>
    <dbReference type="NCBI Taxonomy" id="1963018"/>
    <lineage>
        <taxon>Bacteria</taxon>
        <taxon>Pseudomonadati</taxon>
        <taxon>Pseudomonadota</taxon>
        <taxon>Betaproteobacteria</taxon>
        <taxon>Neisseriales</taxon>
        <taxon>Chitinibacteraceae</taxon>
        <taxon>Chitinimonas</taxon>
    </lineage>
</organism>
<dbReference type="Gene3D" id="1.10.30.50">
    <property type="match status" value="1"/>
</dbReference>
<keyword evidence="2" id="KW-0378">Hydrolase</keyword>
<dbReference type="PANTHER" id="PTHR41286:SF1">
    <property type="entry name" value="HNH NUCLEASE YAJD-RELATED"/>
    <property type="match status" value="1"/>
</dbReference>
<dbReference type="PANTHER" id="PTHR41286">
    <property type="entry name" value="HNH NUCLEASE YAJD-RELATED"/>
    <property type="match status" value="1"/>
</dbReference>
<protein>
    <recommendedName>
        <fullName evidence="4">Putative HNH nuclease YajD</fullName>
    </recommendedName>
</protein>
<sequence length="139" mass="15868">MAIAPKKPCARPGCYAIVDHKTRWCDYHAREEEQLQRDAARRRASTPEARRIKGMYDSTRWRNARVKHLTAHPWCVHCQRQGVLVPATEVDHITPHRGDWHLFLSPTNLQGLCKCCHSRKTATEDGGFGNAPAPRTPHL</sequence>
<keyword evidence="6" id="KW-0255">Endonuclease</keyword>
<dbReference type="EMBL" id="JBHSBU010000004">
    <property type="protein sequence ID" value="MFC4162011.1"/>
    <property type="molecule type" value="Genomic_DNA"/>
</dbReference>
<proteinExistence type="inferred from homology"/>
<comment type="caution">
    <text evidence="6">The sequence shown here is derived from an EMBL/GenBank/DDBJ whole genome shotgun (WGS) entry which is preliminary data.</text>
</comment>
<dbReference type="GO" id="GO:0004519">
    <property type="term" value="F:endonuclease activity"/>
    <property type="evidence" value="ECO:0007669"/>
    <property type="project" value="UniProtKB-KW"/>
</dbReference>
<dbReference type="RefSeq" id="WP_378168771.1">
    <property type="nucleotide sequence ID" value="NZ_JBHSBU010000004.1"/>
</dbReference>
<feature type="domain" description="HNH" evidence="5">
    <location>
        <begin position="75"/>
        <end position="122"/>
    </location>
</feature>
<gene>
    <name evidence="6" type="ORF">ACFOW7_21985</name>
</gene>
<evidence type="ECO:0000259" key="5">
    <source>
        <dbReference type="Pfam" id="PF01844"/>
    </source>
</evidence>
<evidence type="ECO:0000256" key="2">
    <source>
        <dbReference type="ARBA" id="ARBA00022801"/>
    </source>
</evidence>
<dbReference type="InterPro" id="IPR003615">
    <property type="entry name" value="HNH_nuc"/>
</dbReference>
<evidence type="ECO:0000256" key="4">
    <source>
        <dbReference type="ARBA" id="ARBA00040194"/>
    </source>
</evidence>
<dbReference type="CDD" id="cd00085">
    <property type="entry name" value="HNHc"/>
    <property type="match status" value="1"/>
</dbReference>
<comment type="similarity">
    <text evidence="3">Belongs to the HNH nuclease family.</text>
</comment>
<reference evidence="7" key="1">
    <citation type="journal article" date="2019" name="Int. J. Syst. Evol. Microbiol.">
        <title>The Global Catalogue of Microorganisms (GCM) 10K type strain sequencing project: providing services to taxonomists for standard genome sequencing and annotation.</title>
        <authorList>
            <consortium name="The Broad Institute Genomics Platform"/>
            <consortium name="The Broad Institute Genome Sequencing Center for Infectious Disease"/>
            <person name="Wu L."/>
            <person name="Ma J."/>
        </authorList>
    </citation>
    <scope>NUCLEOTIDE SEQUENCE [LARGE SCALE GENOMIC DNA]</scope>
    <source>
        <strain evidence="7">LMG 29894</strain>
    </source>
</reference>
<evidence type="ECO:0000256" key="3">
    <source>
        <dbReference type="ARBA" id="ARBA00038412"/>
    </source>
</evidence>
<evidence type="ECO:0000256" key="1">
    <source>
        <dbReference type="ARBA" id="ARBA00022722"/>
    </source>
</evidence>
<evidence type="ECO:0000313" key="6">
    <source>
        <dbReference type="EMBL" id="MFC4162011.1"/>
    </source>
</evidence>
<dbReference type="Pfam" id="PF01844">
    <property type="entry name" value="HNH"/>
    <property type="match status" value="1"/>
</dbReference>
<dbReference type="InterPro" id="IPR002711">
    <property type="entry name" value="HNH"/>
</dbReference>
<accession>A0ABV8MYA5</accession>
<evidence type="ECO:0000313" key="7">
    <source>
        <dbReference type="Proteomes" id="UP001595791"/>
    </source>
</evidence>
<name>A0ABV8MYA5_9NEIS</name>